<dbReference type="SUPFAM" id="SSF53790">
    <property type="entry name" value="Tetrapyrrole methylase"/>
    <property type="match status" value="1"/>
</dbReference>
<dbReference type="GO" id="GO:0032259">
    <property type="term" value="P:methylation"/>
    <property type="evidence" value="ECO:0007669"/>
    <property type="project" value="UniProtKB-KW"/>
</dbReference>
<organism evidence="7 8">
    <name type="scientific">Macrococcoides goetzii</name>
    <dbReference type="NCBI Taxonomy" id="1891097"/>
    <lineage>
        <taxon>Bacteria</taxon>
        <taxon>Bacillati</taxon>
        <taxon>Bacillota</taxon>
        <taxon>Bacilli</taxon>
        <taxon>Bacillales</taxon>
        <taxon>Staphylococcaceae</taxon>
        <taxon>Macrococcoides</taxon>
    </lineage>
</organism>
<dbReference type="Gene3D" id="3.30.950.10">
    <property type="entry name" value="Methyltransferase, Cobalt-precorrin-4 Transmethylase, Domain 2"/>
    <property type="match status" value="1"/>
</dbReference>
<dbReference type="InterPro" id="IPR014777">
    <property type="entry name" value="4pyrrole_Mease_sub1"/>
</dbReference>
<dbReference type="EMBL" id="MJBI02000001">
    <property type="protein sequence ID" value="RAI82264.1"/>
    <property type="molecule type" value="Genomic_DNA"/>
</dbReference>
<dbReference type="NCBIfam" id="NF004790">
    <property type="entry name" value="PRK06136.1"/>
    <property type="match status" value="1"/>
</dbReference>
<dbReference type="PANTHER" id="PTHR45790">
    <property type="entry name" value="SIROHEME SYNTHASE-RELATED"/>
    <property type="match status" value="1"/>
</dbReference>
<proteinExistence type="predicted"/>
<dbReference type="CDD" id="cd11642">
    <property type="entry name" value="SUMT"/>
    <property type="match status" value="1"/>
</dbReference>
<dbReference type="FunFam" id="3.40.1010.10:FF:000001">
    <property type="entry name" value="Siroheme synthase"/>
    <property type="match status" value="1"/>
</dbReference>
<dbReference type="InterPro" id="IPR006366">
    <property type="entry name" value="CobA/CysG_C"/>
</dbReference>
<dbReference type="InterPro" id="IPR035996">
    <property type="entry name" value="4pyrrol_Methylase_sf"/>
</dbReference>
<keyword evidence="4" id="KW-0949">S-adenosyl-L-methionine</keyword>
<dbReference type="InterPro" id="IPR000878">
    <property type="entry name" value="4pyrrol_Mease"/>
</dbReference>
<comment type="caution">
    <text evidence="7">The sequence shown here is derived from an EMBL/GenBank/DDBJ whole genome shotgun (WGS) entry which is preliminary data.</text>
</comment>
<dbReference type="GO" id="GO:0004851">
    <property type="term" value="F:uroporphyrin-III C-methyltransferase activity"/>
    <property type="evidence" value="ECO:0007669"/>
    <property type="project" value="UniProtKB-EC"/>
</dbReference>
<dbReference type="EC" id="2.1.1.107" evidence="1"/>
<dbReference type="InterPro" id="IPR014776">
    <property type="entry name" value="4pyrrole_Mease_sub2"/>
</dbReference>
<protein>
    <recommendedName>
        <fullName evidence="1">uroporphyrinogen-III C-methyltransferase</fullName>
        <ecNumber evidence="1">2.1.1.107</ecNumber>
    </recommendedName>
</protein>
<feature type="domain" description="Tetrapyrrole methylase" evidence="6">
    <location>
        <begin position="6"/>
        <end position="214"/>
    </location>
</feature>
<reference evidence="7 8" key="1">
    <citation type="journal article" date="2018" name="Front. Microbiol.">
        <title>Description and Comparative Genomics of Macrococcus caseolyticus subsp. hominis subsp. nov., Macrococcus goetzii sp. nov., Macrococcus epidermidis sp. nov., and Macrococcus bohemicus sp. nov., Novel Macrococci From Human Clinical Material With Virulence Potential and Suspected Uptake of Foreign DNA by Natural Transformation.</title>
        <authorList>
            <person name="Maslanova I."/>
            <person name="Wertheimer Z."/>
            <person name="Sedlacek I."/>
            <person name="Svec P."/>
            <person name="Indrakova A."/>
            <person name="Kovarovic V."/>
            <person name="Schumann P."/>
            <person name="Sproer C."/>
            <person name="Kralova S."/>
            <person name="Sedo O."/>
            <person name="Kristofova L."/>
            <person name="Vrbovska V."/>
            <person name="Fuzik T."/>
            <person name="Petras P."/>
            <person name="Zdrahal Z."/>
            <person name="Ruzickova V."/>
            <person name="Doskar J."/>
            <person name="Pantucek R."/>
        </authorList>
    </citation>
    <scope>NUCLEOTIDE SEQUENCE [LARGE SCALE GENOMIC DNA]</scope>
    <source>
        <strain evidence="7 8">CCM 4927</strain>
    </source>
</reference>
<keyword evidence="5" id="KW-0627">Porphyrin biosynthesis</keyword>
<dbReference type="InterPro" id="IPR050161">
    <property type="entry name" value="Siro_Cobalamin_biosynth"/>
</dbReference>
<keyword evidence="8" id="KW-1185">Reference proteome</keyword>
<evidence type="ECO:0000256" key="1">
    <source>
        <dbReference type="ARBA" id="ARBA00012162"/>
    </source>
</evidence>
<gene>
    <name evidence="7" type="primary">cobA</name>
    <name evidence="7" type="ORF">BFS35_000855</name>
</gene>
<evidence type="ECO:0000256" key="3">
    <source>
        <dbReference type="ARBA" id="ARBA00022679"/>
    </source>
</evidence>
<dbReference type="RefSeq" id="WP_099579977.1">
    <property type="nucleotide sequence ID" value="NZ_MJBI02000001.1"/>
</dbReference>
<evidence type="ECO:0000313" key="8">
    <source>
        <dbReference type="Proteomes" id="UP000229523"/>
    </source>
</evidence>
<name>A0A2G5NQK4_9STAP</name>
<evidence type="ECO:0000256" key="2">
    <source>
        <dbReference type="ARBA" id="ARBA00022603"/>
    </source>
</evidence>
<dbReference type="Gene3D" id="3.40.1010.10">
    <property type="entry name" value="Cobalt-precorrin-4 Transmethylase, Domain 1"/>
    <property type="match status" value="1"/>
</dbReference>
<dbReference type="GO" id="GO:0019354">
    <property type="term" value="P:siroheme biosynthetic process"/>
    <property type="evidence" value="ECO:0007669"/>
    <property type="project" value="InterPro"/>
</dbReference>
<accession>A0A2G5NQK4</accession>
<evidence type="ECO:0000256" key="4">
    <source>
        <dbReference type="ARBA" id="ARBA00022691"/>
    </source>
</evidence>
<dbReference type="Proteomes" id="UP000229523">
    <property type="component" value="Unassembled WGS sequence"/>
</dbReference>
<sequence length="340" mass="37575">MDGLGKVIFVGAGPGDPGLVSYKAIRSIKQADVIIYDRLVNPILLQLSKPECELIYVGKNPDVKYKAQDEINRIINEKASLGLTVVRLKGGDPGIFGRLSEEIDSLNGKYPHVVIPGITSASAAGLYAGFPLTDRAYSPHVTFSTGHLQKDSMKEIDFQALAKGGTLALYMGMKALPEIVQVLSSNMDAHLKVAVIGNASYGYQKTVIGNLSNIIDLVTEARITHPAMIIIGDVVNVRDGLSWYEQLPEFGVRKLYVSLDSIDKEMILEMYDQGGFYYVIDQLNNETFQNKYKHIHEDILSIHGFDEVIADHLDSITSVEEMYNIKINPSKIKINESLNK</sequence>
<evidence type="ECO:0000313" key="7">
    <source>
        <dbReference type="EMBL" id="RAI82264.1"/>
    </source>
</evidence>
<dbReference type="AlphaFoldDB" id="A0A2G5NQK4"/>
<dbReference type="PANTHER" id="PTHR45790:SF3">
    <property type="entry name" value="S-ADENOSYL-L-METHIONINE-DEPENDENT UROPORPHYRINOGEN III METHYLTRANSFERASE, CHLOROPLASTIC"/>
    <property type="match status" value="1"/>
</dbReference>
<keyword evidence="2 7" id="KW-0489">Methyltransferase</keyword>
<dbReference type="NCBIfam" id="TIGR01469">
    <property type="entry name" value="cobA_cysG_Cterm"/>
    <property type="match status" value="1"/>
</dbReference>
<evidence type="ECO:0000256" key="5">
    <source>
        <dbReference type="ARBA" id="ARBA00023244"/>
    </source>
</evidence>
<evidence type="ECO:0000259" key="6">
    <source>
        <dbReference type="Pfam" id="PF00590"/>
    </source>
</evidence>
<keyword evidence="3 7" id="KW-0808">Transferase</keyword>
<dbReference type="Pfam" id="PF00590">
    <property type="entry name" value="TP_methylase"/>
    <property type="match status" value="1"/>
</dbReference>